<dbReference type="EMBL" id="SRLO01002780">
    <property type="protein sequence ID" value="TNN32312.1"/>
    <property type="molecule type" value="Genomic_DNA"/>
</dbReference>
<feature type="region of interest" description="Disordered" evidence="1">
    <location>
        <begin position="35"/>
        <end position="64"/>
    </location>
</feature>
<comment type="caution">
    <text evidence="2">The sequence shown here is derived from an EMBL/GenBank/DDBJ whole genome shotgun (WGS) entry which is preliminary data.</text>
</comment>
<dbReference type="Proteomes" id="UP000314294">
    <property type="component" value="Unassembled WGS sequence"/>
</dbReference>
<gene>
    <name evidence="2" type="ORF">EYF80_057528</name>
</gene>
<protein>
    <submittedName>
        <fullName evidence="2">Uncharacterized protein</fullName>
    </submittedName>
</protein>
<evidence type="ECO:0000256" key="1">
    <source>
        <dbReference type="SAM" id="MobiDB-lite"/>
    </source>
</evidence>
<evidence type="ECO:0000313" key="3">
    <source>
        <dbReference type="Proteomes" id="UP000314294"/>
    </source>
</evidence>
<keyword evidence="3" id="KW-1185">Reference proteome</keyword>
<accession>A0A4Z2EVQ8</accession>
<proteinExistence type="predicted"/>
<evidence type="ECO:0000313" key="2">
    <source>
        <dbReference type="EMBL" id="TNN32312.1"/>
    </source>
</evidence>
<dbReference type="AlphaFoldDB" id="A0A4Z2EVQ8"/>
<organism evidence="2 3">
    <name type="scientific">Liparis tanakae</name>
    <name type="common">Tanaka's snailfish</name>
    <dbReference type="NCBI Taxonomy" id="230148"/>
    <lineage>
        <taxon>Eukaryota</taxon>
        <taxon>Metazoa</taxon>
        <taxon>Chordata</taxon>
        <taxon>Craniata</taxon>
        <taxon>Vertebrata</taxon>
        <taxon>Euteleostomi</taxon>
        <taxon>Actinopterygii</taxon>
        <taxon>Neopterygii</taxon>
        <taxon>Teleostei</taxon>
        <taxon>Neoteleostei</taxon>
        <taxon>Acanthomorphata</taxon>
        <taxon>Eupercaria</taxon>
        <taxon>Perciformes</taxon>
        <taxon>Cottioidei</taxon>
        <taxon>Cottales</taxon>
        <taxon>Liparidae</taxon>
        <taxon>Liparis</taxon>
    </lineage>
</organism>
<reference evidence="2 3" key="1">
    <citation type="submission" date="2019-03" db="EMBL/GenBank/DDBJ databases">
        <title>First draft genome of Liparis tanakae, snailfish: a comprehensive survey of snailfish specific genes.</title>
        <authorList>
            <person name="Kim W."/>
            <person name="Song I."/>
            <person name="Jeong J.-H."/>
            <person name="Kim D."/>
            <person name="Kim S."/>
            <person name="Ryu S."/>
            <person name="Song J.Y."/>
            <person name="Lee S.K."/>
        </authorList>
    </citation>
    <scope>NUCLEOTIDE SEQUENCE [LARGE SCALE GENOMIC DNA]</scope>
    <source>
        <tissue evidence="2">Muscle</tissue>
    </source>
</reference>
<sequence>MTFCKGFKKLPNKAGDPSLQYCSPSYLWRKNQERLERESKQSHRNLQPLISRTEGRPTLNDVSQTTPPLVLTVWRLKEKRKEPDIKAP</sequence>
<name>A0A4Z2EVQ8_9TELE</name>